<feature type="compositionally biased region" description="Basic and acidic residues" evidence="1">
    <location>
        <begin position="133"/>
        <end position="142"/>
    </location>
</feature>
<name>A0A316ZBB2_9BASI</name>
<evidence type="ECO:0000313" key="3">
    <source>
        <dbReference type="Proteomes" id="UP000245946"/>
    </source>
</evidence>
<dbReference type="GeneID" id="37267257"/>
<dbReference type="Proteomes" id="UP000245946">
    <property type="component" value="Unassembled WGS sequence"/>
</dbReference>
<feature type="compositionally biased region" description="Basic and acidic residues" evidence="1">
    <location>
        <begin position="109"/>
        <end position="119"/>
    </location>
</feature>
<feature type="region of interest" description="Disordered" evidence="1">
    <location>
        <begin position="68"/>
        <end position="169"/>
    </location>
</feature>
<dbReference type="AlphaFoldDB" id="A0A316ZBB2"/>
<keyword evidence="3" id="KW-1185">Reference proteome</keyword>
<evidence type="ECO:0000313" key="2">
    <source>
        <dbReference type="EMBL" id="PWN98829.1"/>
    </source>
</evidence>
<evidence type="ECO:0000256" key="1">
    <source>
        <dbReference type="SAM" id="MobiDB-lite"/>
    </source>
</evidence>
<dbReference type="RefSeq" id="XP_025599108.1">
    <property type="nucleotide sequence ID" value="XM_025739711.1"/>
</dbReference>
<proteinExistence type="predicted"/>
<sequence>MPLERCEACCARWTKLCAPHSRWYRPDGSVGQSTQLSINQRTAFLGRQLDERSIAEKRKSALLRPHTSPLTALDETGERRALAQQRARLSPHRWQTLPGASRGSTAMVESRKEEQRWREGAGAGEAAALPDAGRGRSTEPRARQTLHLSALRRQPARHAAATPARSDSA</sequence>
<protein>
    <submittedName>
        <fullName evidence="2">Uncharacterized protein</fullName>
    </submittedName>
</protein>
<dbReference type="EMBL" id="KZ819290">
    <property type="protein sequence ID" value="PWN98829.1"/>
    <property type="molecule type" value="Genomic_DNA"/>
</dbReference>
<reference evidence="2 3" key="1">
    <citation type="journal article" date="2018" name="Mol. Biol. Evol.">
        <title>Broad Genomic Sampling Reveals a Smut Pathogenic Ancestry of the Fungal Clade Ustilaginomycotina.</title>
        <authorList>
            <person name="Kijpornyongpan T."/>
            <person name="Mondo S.J."/>
            <person name="Barry K."/>
            <person name="Sandor L."/>
            <person name="Lee J."/>
            <person name="Lipzen A."/>
            <person name="Pangilinan J."/>
            <person name="LaButti K."/>
            <person name="Hainaut M."/>
            <person name="Henrissat B."/>
            <person name="Grigoriev I.V."/>
            <person name="Spatafora J.W."/>
            <person name="Aime M.C."/>
        </authorList>
    </citation>
    <scope>NUCLEOTIDE SEQUENCE [LARGE SCALE GENOMIC DNA]</scope>
    <source>
        <strain evidence="2 3">MCA 4186</strain>
    </source>
</reference>
<accession>A0A316ZBB2</accession>
<organism evidence="2 3">
    <name type="scientific">Tilletiopsis washingtonensis</name>
    <dbReference type="NCBI Taxonomy" id="58919"/>
    <lineage>
        <taxon>Eukaryota</taxon>
        <taxon>Fungi</taxon>
        <taxon>Dikarya</taxon>
        <taxon>Basidiomycota</taxon>
        <taxon>Ustilaginomycotina</taxon>
        <taxon>Exobasidiomycetes</taxon>
        <taxon>Entylomatales</taxon>
        <taxon>Entylomatales incertae sedis</taxon>
        <taxon>Tilletiopsis</taxon>
    </lineage>
</organism>
<gene>
    <name evidence="2" type="ORF">FA09DRAFT_254270</name>
</gene>